<dbReference type="EMBL" id="BK032823">
    <property type="protein sequence ID" value="DAF62445.1"/>
    <property type="molecule type" value="Genomic_DNA"/>
</dbReference>
<accession>A0A8S5TGL8</accession>
<evidence type="ECO:0000313" key="1">
    <source>
        <dbReference type="EMBL" id="DAF62445.1"/>
    </source>
</evidence>
<protein>
    <submittedName>
        <fullName evidence="1">Peptidase</fullName>
    </submittedName>
</protein>
<reference evidence="1" key="1">
    <citation type="journal article" date="2021" name="Proc. Natl. Acad. Sci. U.S.A.">
        <title>A Catalog of Tens of Thousands of Viruses from Human Metagenomes Reveals Hidden Associations with Chronic Diseases.</title>
        <authorList>
            <person name="Tisza M.J."/>
            <person name="Buck C.B."/>
        </authorList>
    </citation>
    <scope>NUCLEOTIDE SEQUENCE</scope>
    <source>
        <strain evidence="1">CtIty1</strain>
    </source>
</reference>
<name>A0A8S5TGL8_9CAUD</name>
<proteinExistence type="predicted"/>
<organism evidence="1">
    <name type="scientific">Myoviridae sp. ctIty1</name>
    <dbReference type="NCBI Taxonomy" id="2827673"/>
    <lineage>
        <taxon>Viruses</taxon>
        <taxon>Duplodnaviria</taxon>
        <taxon>Heunggongvirae</taxon>
        <taxon>Uroviricota</taxon>
        <taxon>Caudoviricetes</taxon>
    </lineage>
</organism>
<sequence>MIPLNEVYFGKTNEVLCIEDLLMKLKKKYNKDQPLKDYKVFKMIIKDPILKTIEKQIADAFGFNAVILTINPDPTINAYTIPFVLDRMSDKAYDTNDKEHELDNLKNYVSITSRGAKFDKKKFPVNLLVCLNLGAIFTSYITIPELMSFVLHEIGHTFSKAILDRNTKYGKVDEKFADQFAAMYGYSSELSAAFTKLGPQEYKITKTLKQIPIVNILVGIGKIMDDLSMRANIYDPHPSNRKRIIYQIEQIEYELKNTNNIDPKVRKELEEQLKICRQQLDKFDTPTEDDTVADKMLKFYNRNLTPHHAGEKDTDEVVGKYGNTDMINQRLEVLMRRRKKK</sequence>